<gene>
    <name evidence="2" type="ORF">CcCBS67573_g02319</name>
</gene>
<dbReference type="Proteomes" id="UP000320333">
    <property type="component" value="Unassembled WGS sequence"/>
</dbReference>
<feature type="compositionally biased region" description="Basic and acidic residues" evidence="1">
    <location>
        <begin position="635"/>
        <end position="655"/>
    </location>
</feature>
<sequence>MTDITPLDTPTMTGNFESDYTDLCRHYQLSSAEWPKLRRIGYPLPPLPMPVELTKHATDQQIQASIPASVVEIPVQSNLARSDSQSASQPLIGNTSFTNMIAAASSAAEFTVMIHPASSTETVEDKTGLAAVPLEQSLGSSSALPMSSIPSIPSVSALISSTAPGDAVEASTNAPDKYFSRYKFQPTVCIESREGDEDEEIYKVEVRGWKMSTKVLEILSLSLTSCSTITNLVLWNCNLNEGHFPSILSAVLTANIKTLALDQNPAIPEHLYALLLSEDSLVKHLSLRMNRITCAGAKAIASTLKLSRVIVSLNFWCNSIGKDGAAELAEALKFNQTLSSLSLAKNMIGDEGVAAFAKVLSNIPLQNEELVARKKAVADLDKLRREQEEDPMIKKAKSRVGNGFGRNFNGKKSEENLSKTTTNLDPKIGPGAKKGGGGMAGGAANVSSAAIAGGKAAVNAKGGAPTAAKKTPEAPAAAAATVKKGAPAATPAAADKAGKDKKAGGAAVAAAAPAAKGAAGKKGAKVEETKEEVEESNELGSLNEPVFENNGQWYVIGNRTLNNINMRQNGITETSLKLLIEVLAEQDLSDEATPEGMLGLFRVAILENNISKDNALYLQLQNLLDARSPFAEQTPLEKEKSAADEENDEKSRDAE</sequence>
<dbReference type="SMART" id="SM00368">
    <property type="entry name" value="LRR_RI"/>
    <property type="match status" value="4"/>
</dbReference>
<evidence type="ECO:0000313" key="3">
    <source>
        <dbReference type="Proteomes" id="UP000320333"/>
    </source>
</evidence>
<dbReference type="STRING" id="246404.A0A507FL47"/>
<organism evidence="2 3">
    <name type="scientific">Chytriomyces confervae</name>
    <dbReference type="NCBI Taxonomy" id="246404"/>
    <lineage>
        <taxon>Eukaryota</taxon>
        <taxon>Fungi</taxon>
        <taxon>Fungi incertae sedis</taxon>
        <taxon>Chytridiomycota</taxon>
        <taxon>Chytridiomycota incertae sedis</taxon>
        <taxon>Chytridiomycetes</taxon>
        <taxon>Chytridiales</taxon>
        <taxon>Chytriomycetaceae</taxon>
        <taxon>Chytriomyces</taxon>
    </lineage>
</organism>
<dbReference type="InterPro" id="IPR001611">
    <property type="entry name" value="Leu-rich_rpt"/>
</dbReference>
<dbReference type="InterPro" id="IPR053040">
    <property type="entry name" value="LRR-containing_protein_71"/>
</dbReference>
<proteinExistence type="predicted"/>
<dbReference type="PANTHER" id="PTHR46984">
    <property type="entry name" value="LEUCINE-RICH REPEAT-CONTAINING PROTEIN 71"/>
    <property type="match status" value="1"/>
</dbReference>
<dbReference type="AlphaFoldDB" id="A0A507FL47"/>
<dbReference type="SUPFAM" id="SSF52047">
    <property type="entry name" value="RNI-like"/>
    <property type="match status" value="1"/>
</dbReference>
<keyword evidence="3" id="KW-1185">Reference proteome</keyword>
<dbReference type="EMBL" id="QEAP01000047">
    <property type="protein sequence ID" value="TPX76430.1"/>
    <property type="molecule type" value="Genomic_DNA"/>
</dbReference>
<feature type="region of interest" description="Disordered" evidence="1">
    <location>
        <begin position="399"/>
        <end position="439"/>
    </location>
</feature>
<dbReference type="PANTHER" id="PTHR46984:SF1">
    <property type="entry name" value="LEUCINE-RICH REPEAT-CONTAINING PROTEIN 71"/>
    <property type="match status" value="1"/>
</dbReference>
<dbReference type="OrthoDB" id="120976at2759"/>
<evidence type="ECO:0000256" key="1">
    <source>
        <dbReference type="SAM" id="MobiDB-lite"/>
    </source>
</evidence>
<protein>
    <submittedName>
        <fullName evidence="2">Uncharacterized protein</fullName>
    </submittedName>
</protein>
<accession>A0A507FL47</accession>
<dbReference type="Gene3D" id="3.80.10.10">
    <property type="entry name" value="Ribonuclease Inhibitor"/>
    <property type="match status" value="1"/>
</dbReference>
<feature type="region of interest" description="Disordered" evidence="1">
    <location>
        <begin position="517"/>
        <end position="544"/>
    </location>
</feature>
<name>A0A507FL47_9FUNG</name>
<dbReference type="Pfam" id="PF13516">
    <property type="entry name" value="LRR_6"/>
    <property type="match status" value="2"/>
</dbReference>
<feature type="region of interest" description="Disordered" evidence="1">
    <location>
        <begin position="631"/>
        <end position="655"/>
    </location>
</feature>
<reference evidence="2 3" key="1">
    <citation type="journal article" date="2019" name="Sci. Rep.">
        <title>Comparative genomics of chytrid fungi reveal insights into the obligate biotrophic and pathogenic lifestyle of Synchytrium endobioticum.</title>
        <authorList>
            <person name="van de Vossenberg B.T.L.H."/>
            <person name="Warris S."/>
            <person name="Nguyen H.D.T."/>
            <person name="van Gent-Pelzer M.P.E."/>
            <person name="Joly D.L."/>
            <person name="van de Geest H.C."/>
            <person name="Bonants P.J.M."/>
            <person name="Smith D.S."/>
            <person name="Levesque C.A."/>
            <person name="van der Lee T.A.J."/>
        </authorList>
    </citation>
    <scope>NUCLEOTIDE SEQUENCE [LARGE SCALE GENOMIC DNA]</scope>
    <source>
        <strain evidence="2 3">CBS 675.73</strain>
    </source>
</reference>
<comment type="caution">
    <text evidence="2">The sequence shown here is derived from an EMBL/GenBank/DDBJ whole genome shotgun (WGS) entry which is preliminary data.</text>
</comment>
<dbReference type="InterPro" id="IPR032675">
    <property type="entry name" value="LRR_dom_sf"/>
</dbReference>
<evidence type="ECO:0000313" key="2">
    <source>
        <dbReference type="EMBL" id="TPX76430.1"/>
    </source>
</evidence>